<dbReference type="GO" id="GO:0005737">
    <property type="term" value="C:cytoplasm"/>
    <property type="evidence" value="ECO:0007669"/>
    <property type="project" value="TreeGrafter"/>
</dbReference>
<dbReference type="SUPFAM" id="SSF56281">
    <property type="entry name" value="Metallo-hydrolase/oxidoreductase"/>
    <property type="match status" value="1"/>
</dbReference>
<reference evidence="2 3" key="1">
    <citation type="submission" date="2016-10" db="EMBL/GenBank/DDBJ databases">
        <authorList>
            <person name="de Groot N.N."/>
        </authorList>
    </citation>
    <scope>NUCLEOTIDE SEQUENCE [LARGE SCALE GENOMIC DNA]</scope>
    <source>
        <strain evidence="2 3">DSM 26915</strain>
    </source>
</reference>
<organism evidence="2 3">
    <name type="scientific">Thalassococcus halodurans</name>
    <dbReference type="NCBI Taxonomy" id="373675"/>
    <lineage>
        <taxon>Bacteria</taxon>
        <taxon>Pseudomonadati</taxon>
        <taxon>Pseudomonadota</taxon>
        <taxon>Alphaproteobacteria</taxon>
        <taxon>Rhodobacterales</taxon>
        <taxon>Roseobacteraceae</taxon>
        <taxon>Thalassococcus</taxon>
    </lineage>
</organism>
<dbReference type="AlphaFoldDB" id="A0A1H5VKK1"/>
<feature type="domain" description="Metallo-beta-lactamase" evidence="1">
    <location>
        <begin position="85"/>
        <end position="282"/>
    </location>
</feature>
<evidence type="ECO:0000313" key="2">
    <source>
        <dbReference type="EMBL" id="SEF87784.1"/>
    </source>
</evidence>
<dbReference type="PIRSF" id="PIRSF038896">
    <property type="entry name" value="NAPE-PLD"/>
    <property type="match status" value="1"/>
</dbReference>
<dbReference type="EMBL" id="FNUZ01000002">
    <property type="protein sequence ID" value="SEF87784.1"/>
    <property type="molecule type" value="Genomic_DNA"/>
</dbReference>
<dbReference type="RefSeq" id="WP_234994688.1">
    <property type="nucleotide sequence ID" value="NZ_FNUZ01000002.1"/>
</dbReference>
<dbReference type="Pfam" id="PF12706">
    <property type="entry name" value="Lactamase_B_2"/>
    <property type="match status" value="1"/>
</dbReference>
<protein>
    <submittedName>
        <fullName evidence="2">L-ascorbate metabolism protein UlaG, beta-lactamase superfamily</fullName>
    </submittedName>
</protein>
<dbReference type="GO" id="GO:0070290">
    <property type="term" value="F:N-acylphosphatidylethanolamine-specific phospholipase D activity"/>
    <property type="evidence" value="ECO:0007669"/>
    <property type="project" value="InterPro"/>
</dbReference>
<evidence type="ECO:0000259" key="1">
    <source>
        <dbReference type="Pfam" id="PF12706"/>
    </source>
</evidence>
<keyword evidence="3" id="KW-1185">Reference proteome</keyword>
<dbReference type="InterPro" id="IPR024884">
    <property type="entry name" value="NAPE-PLD"/>
</dbReference>
<dbReference type="PANTHER" id="PTHR15032">
    <property type="entry name" value="N-ACYL-PHOSPHATIDYLETHANOLAMINE-HYDROLYZING PHOSPHOLIPASE D"/>
    <property type="match status" value="1"/>
</dbReference>
<accession>A0A1H5VKK1</accession>
<dbReference type="PANTHER" id="PTHR15032:SF4">
    <property type="entry name" value="N-ACYL-PHOSPHATIDYLETHANOLAMINE-HYDROLYZING PHOSPHOLIPASE D"/>
    <property type="match status" value="1"/>
</dbReference>
<dbReference type="InterPro" id="IPR001279">
    <property type="entry name" value="Metallo-B-lactamas"/>
</dbReference>
<evidence type="ECO:0000313" key="3">
    <source>
        <dbReference type="Proteomes" id="UP000236752"/>
    </source>
</evidence>
<dbReference type="GO" id="GO:0008270">
    <property type="term" value="F:zinc ion binding"/>
    <property type="evidence" value="ECO:0007669"/>
    <property type="project" value="InterPro"/>
</dbReference>
<proteinExistence type="predicted"/>
<dbReference type="Proteomes" id="UP000236752">
    <property type="component" value="Unassembled WGS sequence"/>
</dbReference>
<name>A0A1H5VKK1_9RHOB</name>
<sequence length="326" mass="36332">MRSTQNRYYQGPVSDHFDGVRFFNPGGAEPKGLADLWKWRTGEKPTPWPESIPLAQVVKPSARVADLKVTMVGHATVLVQTRGMNILTDPFWSDRASPVQFGGPKRVIKPGIAFQDLPPIDLILLSHCHYDHMDIDTLSRLKAAHDPLVITPLGNDAIIAKTGLRCRVLDWGQSVRIGEMGIHCTPCHHWGARGVSDRSMALWAGFMMETSQDRLLFIGDTGFDQGRPYHHLAKNFGKIRLAMLPIGAYDPRWFMADQHQNPAEAVTGFQILDAQYAIGHHWGTIQLTNEGRNDPKLDLATALAAAQIESTRFWAMEPADTWSIPA</sequence>
<dbReference type="InterPro" id="IPR036866">
    <property type="entry name" value="RibonucZ/Hydroxyglut_hydro"/>
</dbReference>
<dbReference type="Gene3D" id="3.60.15.10">
    <property type="entry name" value="Ribonuclease Z/Hydroxyacylglutathione hydrolase-like"/>
    <property type="match status" value="1"/>
</dbReference>
<gene>
    <name evidence="2" type="ORF">SAMN04488045_1083</name>
</gene>